<organism evidence="1 2">
    <name type="scientific">Popillia japonica</name>
    <name type="common">Japanese beetle</name>
    <dbReference type="NCBI Taxonomy" id="7064"/>
    <lineage>
        <taxon>Eukaryota</taxon>
        <taxon>Metazoa</taxon>
        <taxon>Ecdysozoa</taxon>
        <taxon>Arthropoda</taxon>
        <taxon>Hexapoda</taxon>
        <taxon>Insecta</taxon>
        <taxon>Pterygota</taxon>
        <taxon>Neoptera</taxon>
        <taxon>Endopterygota</taxon>
        <taxon>Coleoptera</taxon>
        <taxon>Polyphaga</taxon>
        <taxon>Scarabaeiformia</taxon>
        <taxon>Scarabaeidae</taxon>
        <taxon>Rutelinae</taxon>
        <taxon>Popillia</taxon>
    </lineage>
</organism>
<reference evidence="1 2" key="1">
    <citation type="journal article" date="2024" name="BMC Genomics">
        <title>De novo assembly and annotation of Popillia japonica's genome with initial clues to its potential as an invasive pest.</title>
        <authorList>
            <person name="Cucini C."/>
            <person name="Boschi S."/>
            <person name="Funari R."/>
            <person name="Cardaioli E."/>
            <person name="Iannotti N."/>
            <person name="Marturano G."/>
            <person name="Paoli F."/>
            <person name="Bruttini M."/>
            <person name="Carapelli A."/>
            <person name="Frati F."/>
            <person name="Nardi F."/>
        </authorList>
    </citation>
    <scope>NUCLEOTIDE SEQUENCE [LARGE SCALE GENOMIC DNA]</scope>
    <source>
        <strain evidence="1">DMR45628</strain>
    </source>
</reference>
<comment type="caution">
    <text evidence="1">The sequence shown here is derived from an EMBL/GenBank/DDBJ whole genome shotgun (WGS) entry which is preliminary data.</text>
</comment>
<dbReference type="Proteomes" id="UP001458880">
    <property type="component" value="Unassembled WGS sequence"/>
</dbReference>
<sequence length="73" mass="8172">MYLIGHICLNIRWLETTKEKVIDRAGVRAQCSALLMPLAGWLETTKEKVIDRAGVRAQCSALLMPLAEEIQFG</sequence>
<evidence type="ECO:0000313" key="1">
    <source>
        <dbReference type="EMBL" id="KAK9738599.1"/>
    </source>
</evidence>
<gene>
    <name evidence="1" type="ORF">QE152_g9761</name>
</gene>
<dbReference type="AlphaFoldDB" id="A0AAW1LY25"/>
<dbReference type="EMBL" id="JASPKY010000085">
    <property type="protein sequence ID" value="KAK9738599.1"/>
    <property type="molecule type" value="Genomic_DNA"/>
</dbReference>
<protein>
    <submittedName>
        <fullName evidence="1">Uncharacterized protein</fullName>
    </submittedName>
</protein>
<name>A0AAW1LY25_POPJA</name>
<keyword evidence="2" id="KW-1185">Reference proteome</keyword>
<evidence type="ECO:0000313" key="2">
    <source>
        <dbReference type="Proteomes" id="UP001458880"/>
    </source>
</evidence>
<proteinExistence type="predicted"/>
<accession>A0AAW1LY25</accession>